<dbReference type="EMBL" id="FOGI01000015">
    <property type="protein sequence ID" value="SES45013.1"/>
    <property type="molecule type" value="Genomic_DNA"/>
</dbReference>
<keyword evidence="2" id="KW-0808">Transferase</keyword>
<dbReference type="Gene3D" id="3.90.1200.10">
    <property type="match status" value="1"/>
</dbReference>
<evidence type="ECO:0000259" key="1">
    <source>
        <dbReference type="Pfam" id="PF01636"/>
    </source>
</evidence>
<accession>A0A1H9XH90</accession>
<dbReference type="SUPFAM" id="SSF56112">
    <property type="entry name" value="Protein kinase-like (PK-like)"/>
    <property type="match status" value="1"/>
</dbReference>
<name>A0A1H9XH90_9PSEU</name>
<protein>
    <submittedName>
        <fullName evidence="2">Phosphotransferase enzyme family protein</fullName>
    </submittedName>
</protein>
<dbReference type="STRING" id="155974.SAMN04487818_1152"/>
<sequence length="301" mass="33057">MEWIAECSVEALTEALRVVAPELVGLPITLPDLVGRDDPLWRSSSAAVGEGFVAKLAWSAPAARRLAHEIGVLTALSGVPFLPEVVAGSTEPVLLVTRRVPGESLFAVVDSVDRDHAGSDLARFLRALHDPATRERVEQATGALPPPRVEASTEQVRAGLGRWLRPDQRATIATWCDWADAVLATRLEAALVHADLHGDNQVWRDGRLRLVVDFETVSAAEPEYDLRAFPDVELLTATVRHYERLSGRALSIDRIMAWHLRATLDDALWRTEAGVPLPDHRTPAEWVDDLATRFAALDVHP</sequence>
<reference evidence="3" key="1">
    <citation type="submission" date="2016-10" db="EMBL/GenBank/DDBJ databases">
        <authorList>
            <person name="Varghese N."/>
            <person name="Submissions S."/>
        </authorList>
    </citation>
    <scope>NUCLEOTIDE SEQUENCE [LARGE SCALE GENOMIC DNA]</scope>
    <source>
        <strain evidence="3">DSM 44260</strain>
    </source>
</reference>
<dbReference type="RefSeq" id="WP_092785614.1">
    <property type="nucleotide sequence ID" value="NZ_FOGI01000015.1"/>
</dbReference>
<dbReference type="InterPro" id="IPR002575">
    <property type="entry name" value="Aminoglycoside_PTrfase"/>
</dbReference>
<dbReference type="InterPro" id="IPR011009">
    <property type="entry name" value="Kinase-like_dom_sf"/>
</dbReference>
<dbReference type="Proteomes" id="UP000199051">
    <property type="component" value="Unassembled WGS sequence"/>
</dbReference>
<dbReference type="Pfam" id="PF01636">
    <property type="entry name" value="APH"/>
    <property type="match status" value="1"/>
</dbReference>
<dbReference type="AlphaFoldDB" id="A0A1H9XH90"/>
<keyword evidence="3" id="KW-1185">Reference proteome</keyword>
<feature type="domain" description="Aminoglycoside phosphotransferase" evidence="1">
    <location>
        <begin position="51"/>
        <end position="226"/>
    </location>
</feature>
<proteinExistence type="predicted"/>
<organism evidence="2 3">
    <name type="scientific">Actinokineospora terrae</name>
    <dbReference type="NCBI Taxonomy" id="155974"/>
    <lineage>
        <taxon>Bacteria</taxon>
        <taxon>Bacillati</taxon>
        <taxon>Actinomycetota</taxon>
        <taxon>Actinomycetes</taxon>
        <taxon>Pseudonocardiales</taxon>
        <taxon>Pseudonocardiaceae</taxon>
        <taxon>Actinokineospora</taxon>
    </lineage>
</organism>
<evidence type="ECO:0000313" key="2">
    <source>
        <dbReference type="EMBL" id="SES45013.1"/>
    </source>
</evidence>
<dbReference type="GO" id="GO:0016740">
    <property type="term" value="F:transferase activity"/>
    <property type="evidence" value="ECO:0007669"/>
    <property type="project" value="UniProtKB-KW"/>
</dbReference>
<gene>
    <name evidence="2" type="ORF">SAMN04487818_1152</name>
</gene>
<evidence type="ECO:0000313" key="3">
    <source>
        <dbReference type="Proteomes" id="UP000199051"/>
    </source>
</evidence>